<dbReference type="GO" id="GO:0003723">
    <property type="term" value="F:RNA binding"/>
    <property type="evidence" value="ECO:0007669"/>
    <property type="project" value="UniProtKB-UniRule"/>
</dbReference>
<dbReference type="Proteomes" id="UP000070250">
    <property type="component" value="Chromosome"/>
</dbReference>
<organism evidence="9 10">
    <name type="scientific">Steroidobacter denitrificans</name>
    <dbReference type="NCBI Taxonomy" id="465721"/>
    <lineage>
        <taxon>Bacteria</taxon>
        <taxon>Pseudomonadati</taxon>
        <taxon>Pseudomonadota</taxon>
        <taxon>Gammaproteobacteria</taxon>
        <taxon>Steroidobacterales</taxon>
        <taxon>Steroidobacteraceae</taxon>
        <taxon>Steroidobacter</taxon>
    </lineage>
</organism>
<comment type="function">
    <text evidence="6">Specifically methylates the guanine in position 2445 (m2G2445) and the guanine in position 2069 (m7G2069) of 23S rRNA.</text>
</comment>
<dbReference type="STRING" id="465721.ACG33_02870"/>
<dbReference type="InterPro" id="IPR000241">
    <property type="entry name" value="RlmKL-like_Mtase"/>
</dbReference>
<dbReference type="Gene3D" id="3.40.50.150">
    <property type="entry name" value="Vaccinia Virus protein VP39"/>
    <property type="match status" value="2"/>
</dbReference>
<dbReference type="InterPro" id="IPR053943">
    <property type="entry name" value="RlmKL-like_Mtase_CS"/>
</dbReference>
<dbReference type="PROSITE" id="PS01261">
    <property type="entry name" value="UPF0020"/>
    <property type="match status" value="1"/>
</dbReference>
<dbReference type="InterPro" id="IPR017244">
    <property type="entry name" value="23SrRNA_methyltr_KL"/>
</dbReference>
<dbReference type="CDD" id="cd11715">
    <property type="entry name" value="THUMP_AdoMetMT"/>
    <property type="match status" value="1"/>
</dbReference>
<keyword evidence="7" id="KW-0694">RNA-binding</keyword>
<dbReference type="KEGG" id="sdf:ACG33_02870"/>
<dbReference type="PANTHER" id="PTHR47313">
    <property type="entry name" value="RIBOSOMAL RNA LARGE SUBUNIT METHYLTRANSFERASE K/L"/>
    <property type="match status" value="1"/>
</dbReference>
<dbReference type="InterPro" id="IPR019614">
    <property type="entry name" value="SAM-dep_methyl-trfase"/>
</dbReference>
<keyword evidence="1 6" id="KW-0963">Cytoplasm</keyword>
<proteinExistence type="inferred from homology"/>
<accession>A0A127F8Y5</accession>
<name>A0A127F8Y5_STEDE</name>
<dbReference type="InterPro" id="IPR054170">
    <property type="entry name" value="RlmL_1st"/>
</dbReference>
<dbReference type="RefSeq" id="WP_066918538.1">
    <property type="nucleotide sequence ID" value="NZ_CP011971.1"/>
</dbReference>
<gene>
    <name evidence="6" type="primary">rlmL</name>
    <name evidence="9" type="ORF">ACG33_02870</name>
</gene>
<dbReference type="NCBIfam" id="NF008748">
    <property type="entry name" value="PRK11783.1"/>
    <property type="match status" value="1"/>
</dbReference>
<keyword evidence="2 6" id="KW-0698">rRNA processing</keyword>
<dbReference type="PROSITE" id="PS51165">
    <property type="entry name" value="THUMP"/>
    <property type="match status" value="1"/>
</dbReference>
<comment type="similarity">
    <text evidence="6">Belongs to the methyltransferase superfamily. RlmKL family.</text>
</comment>
<dbReference type="SUPFAM" id="SSF53335">
    <property type="entry name" value="S-adenosyl-L-methionine-dependent methyltransferases"/>
    <property type="match status" value="2"/>
</dbReference>
<sequence>MQFFASCPPGVADLTAAELRECGAARTREFKLGVQFDGELESAYRACLWSRTASRVLLPLGTFPAATAEALYEGVGSIDWGGHLDAAGSLAIEFGGASSGITHTHYGALKVKDAIVDQFRARTGQRPSIDLDRPDIRIDVRLDRERATVSLDLSGESLHRRGYRVRGVAAPLKENLAAAMLMRCGWPAMVALAASTAVPVGAEPGMQSGSAPLPLPDGGGSDLAFVDPLCGSGTLVIEAALIALDIAPGLLRRRFGFTGWRGHDRVLWQRLVEEARARRTAGRTHRIGLYGYDSDAGAVRAANENVERAGLRDVVRIERRELARLVRESGAAQGLLATNPPYGERIGEQAQLQPLYETLGRQLREHFEGWKAAVLTGNPPLAKAIGIEARRTHTLFNGRIECRLLRFDVLPAQYRSREKSATPLEEILARPGAQMFANRLSKNLKTMGDWARRESIDCFRIYDADMPEYAFAIDWYGDGEGNRWAVAQEYAPPRTVQPQAARQRRQEALAVISRVLDIPAERLFVRERRRQKDGAQYEKVAHEREFEIVREQPYRFAVNFSDYLDTGLFLDHRLTRRYLGALARGKRFLNLFAYTGAATVYAVGGGAVASTTVDMSHTYLDWARRNLALNGLTGPAHEFIQADCMAWLAQQSESSPWKRPRSTHTDPWARAQLRYGSQSGDESKFQERVQQWDLMFIDPPTHSRSKRMEGDFDVQRDHVELLRMAANLLAPDGVIVFSNNYSRFRLDAQALAGFDIEDIGPKTLPRDFARNPRIHSCHILRFHSVK</sequence>
<comment type="catalytic activity">
    <reaction evidence="6">
        <text>guanosine(2069) in 23S rRNA + S-adenosyl-L-methionine = N(2)-methylguanosine(2069) in 23S rRNA + S-adenosyl-L-homocysteine + H(+)</text>
        <dbReference type="Rhea" id="RHEA:43772"/>
        <dbReference type="Rhea" id="RHEA-COMP:10688"/>
        <dbReference type="Rhea" id="RHEA-COMP:10689"/>
        <dbReference type="ChEBI" id="CHEBI:15378"/>
        <dbReference type="ChEBI" id="CHEBI:57856"/>
        <dbReference type="ChEBI" id="CHEBI:59789"/>
        <dbReference type="ChEBI" id="CHEBI:74269"/>
        <dbReference type="ChEBI" id="CHEBI:74481"/>
        <dbReference type="EC" id="2.1.1.264"/>
    </reaction>
</comment>
<dbReference type="Pfam" id="PF22020">
    <property type="entry name" value="RlmL_1st"/>
    <property type="match status" value="1"/>
</dbReference>
<evidence type="ECO:0000256" key="1">
    <source>
        <dbReference type="ARBA" id="ARBA00022490"/>
    </source>
</evidence>
<keyword evidence="10" id="KW-1185">Reference proteome</keyword>
<dbReference type="InterPro" id="IPR004114">
    <property type="entry name" value="THUMP_dom"/>
</dbReference>
<dbReference type="Pfam" id="PF10672">
    <property type="entry name" value="Methyltrans_SAM"/>
    <property type="match status" value="1"/>
</dbReference>
<keyword evidence="4 6" id="KW-0808">Transferase</keyword>
<evidence type="ECO:0000256" key="4">
    <source>
        <dbReference type="ARBA" id="ARBA00022679"/>
    </source>
</evidence>
<evidence type="ECO:0000256" key="7">
    <source>
        <dbReference type="PROSITE-ProRule" id="PRU00529"/>
    </source>
</evidence>
<dbReference type="EC" id="2.1.1.173" evidence="6"/>
<dbReference type="Pfam" id="PF01170">
    <property type="entry name" value="UPF0020"/>
    <property type="match status" value="1"/>
</dbReference>
<evidence type="ECO:0000256" key="2">
    <source>
        <dbReference type="ARBA" id="ARBA00022552"/>
    </source>
</evidence>
<dbReference type="InterPro" id="IPR029063">
    <property type="entry name" value="SAM-dependent_MTases_sf"/>
</dbReference>
<evidence type="ECO:0000313" key="9">
    <source>
        <dbReference type="EMBL" id="AMN46068.1"/>
    </source>
</evidence>
<dbReference type="OrthoDB" id="9809404at2"/>
<dbReference type="Gene3D" id="3.30.750.80">
    <property type="entry name" value="RNA methyltransferase domain (HRMD) like"/>
    <property type="match status" value="1"/>
</dbReference>
<dbReference type="Pfam" id="PF02926">
    <property type="entry name" value="THUMP"/>
    <property type="match status" value="1"/>
</dbReference>
<dbReference type="SMART" id="SM00981">
    <property type="entry name" value="THUMP"/>
    <property type="match status" value="1"/>
</dbReference>
<evidence type="ECO:0000256" key="6">
    <source>
        <dbReference type="HAMAP-Rule" id="MF_01858"/>
    </source>
</evidence>
<keyword evidence="3 6" id="KW-0489">Methyltransferase</keyword>
<evidence type="ECO:0000256" key="5">
    <source>
        <dbReference type="ARBA" id="ARBA00022691"/>
    </source>
</evidence>
<comment type="catalytic activity">
    <reaction evidence="6">
        <text>guanosine(2445) in 23S rRNA + S-adenosyl-L-methionine = N(2)-methylguanosine(2445) in 23S rRNA + S-adenosyl-L-homocysteine + H(+)</text>
        <dbReference type="Rhea" id="RHEA:42740"/>
        <dbReference type="Rhea" id="RHEA-COMP:10215"/>
        <dbReference type="Rhea" id="RHEA-COMP:10216"/>
        <dbReference type="ChEBI" id="CHEBI:15378"/>
        <dbReference type="ChEBI" id="CHEBI:57856"/>
        <dbReference type="ChEBI" id="CHEBI:59789"/>
        <dbReference type="ChEBI" id="CHEBI:74269"/>
        <dbReference type="ChEBI" id="CHEBI:74481"/>
        <dbReference type="EC" id="2.1.1.173"/>
    </reaction>
</comment>
<dbReference type="EC" id="2.1.1.264" evidence="6"/>
<dbReference type="GO" id="GO:0005737">
    <property type="term" value="C:cytoplasm"/>
    <property type="evidence" value="ECO:0007669"/>
    <property type="project" value="UniProtKB-SubCell"/>
</dbReference>
<dbReference type="EMBL" id="CP011971">
    <property type="protein sequence ID" value="AMN46068.1"/>
    <property type="molecule type" value="Genomic_DNA"/>
</dbReference>
<dbReference type="PATRIC" id="fig|465721.4.peg.620"/>
<feature type="domain" description="THUMP" evidence="8">
    <location>
        <begin position="42"/>
        <end position="153"/>
    </location>
</feature>
<dbReference type="PIRSF" id="PIRSF037618">
    <property type="entry name" value="RNA_Mtase_bacteria_prd"/>
    <property type="match status" value="1"/>
</dbReference>
<dbReference type="PANTHER" id="PTHR47313:SF1">
    <property type="entry name" value="RIBOSOMAL RNA LARGE SUBUNIT METHYLTRANSFERASE K_L"/>
    <property type="match status" value="1"/>
</dbReference>
<dbReference type="HAMAP" id="MF_01858">
    <property type="entry name" value="23SrRNA_methyltr_KL"/>
    <property type="match status" value="1"/>
</dbReference>
<evidence type="ECO:0000259" key="8">
    <source>
        <dbReference type="PROSITE" id="PS51165"/>
    </source>
</evidence>
<keyword evidence="5 6" id="KW-0949">S-adenosyl-L-methionine</keyword>
<dbReference type="AlphaFoldDB" id="A0A127F8Y5"/>
<dbReference type="GO" id="GO:0070043">
    <property type="term" value="F:rRNA (guanine-N7-)-methyltransferase activity"/>
    <property type="evidence" value="ECO:0007669"/>
    <property type="project" value="UniProtKB-UniRule"/>
</dbReference>
<evidence type="ECO:0000256" key="3">
    <source>
        <dbReference type="ARBA" id="ARBA00022603"/>
    </source>
</evidence>
<dbReference type="GO" id="GO:0052915">
    <property type="term" value="F:23S rRNA (guanine(2445)-N(2))-methyltransferase activity"/>
    <property type="evidence" value="ECO:0007669"/>
    <property type="project" value="UniProtKB-UniRule"/>
</dbReference>
<comment type="subcellular location">
    <subcellularLocation>
        <location evidence="6">Cytoplasm</location>
    </subcellularLocation>
</comment>
<dbReference type="Gene3D" id="3.30.2130.30">
    <property type="match status" value="1"/>
</dbReference>
<reference evidence="9 10" key="1">
    <citation type="submission" date="2015-06" db="EMBL/GenBank/DDBJ databases">
        <title>A Comprehensive Approach to Explore the Metabolic and Phylogenetic Diversity of Bacterial Steroid Degradation in the Environment: Testosterone as an Example.</title>
        <authorList>
            <person name="Yang F.-C."/>
            <person name="Chen Y.-L."/>
            <person name="Yu C.-P."/>
            <person name="Tang S.-L."/>
            <person name="Wang P.-H."/>
            <person name="Ismail W."/>
            <person name="Wang C.-H."/>
            <person name="Yang C.-Y."/>
            <person name="Chiang Y.-R."/>
        </authorList>
    </citation>
    <scope>NUCLEOTIDE SEQUENCE [LARGE SCALE GENOMIC DNA]</scope>
    <source>
        <strain evidence="9 10">DSM 18526</strain>
    </source>
</reference>
<evidence type="ECO:0000313" key="10">
    <source>
        <dbReference type="Proteomes" id="UP000070250"/>
    </source>
</evidence>
<protein>
    <recommendedName>
        <fullName evidence="6">Ribosomal RNA large subunit methyltransferase K/L</fullName>
    </recommendedName>
    <domain>
        <recommendedName>
            <fullName evidence="6">23S rRNA m2G2445 methyltransferase</fullName>
            <ecNumber evidence="6">2.1.1.173</ecNumber>
        </recommendedName>
        <alternativeName>
            <fullName evidence="6">rRNA (guanine-N(2)-)-methyltransferase RlmL</fullName>
        </alternativeName>
    </domain>
    <domain>
        <recommendedName>
            <fullName evidence="6">23S rRNA m7G2069 methyltransferase</fullName>
            <ecNumber evidence="6">2.1.1.264</ecNumber>
        </recommendedName>
        <alternativeName>
            <fullName evidence="6">rRNA (guanine-N(7)-)-methyltransferase RlmK</fullName>
        </alternativeName>
    </domain>
</protein>